<evidence type="ECO:0000256" key="2">
    <source>
        <dbReference type="SAM" id="Phobius"/>
    </source>
</evidence>
<feature type="transmembrane region" description="Helical" evidence="2">
    <location>
        <begin position="6"/>
        <end position="24"/>
    </location>
</feature>
<organism evidence="3 4">
    <name type="scientific">Mesorhizobium qingshengii</name>
    <dbReference type="NCBI Taxonomy" id="1165689"/>
    <lineage>
        <taxon>Bacteria</taxon>
        <taxon>Pseudomonadati</taxon>
        <taxon>Pseudomonadota</taxon>
        <taxon>Alphaproteobacteria</taxon>
        <taxon>Hyphomicrobiales</taxon>
        <taxon>Phyllobacteriaceae</taxon>
        <taxon>Mesorhizobium</taxon>
    </lineage>
</organism>
<keyword evidence="4" id="KW-1185">Reference proteome</keyword>
<name>A0ABT4R4J8_9HYPH</name>
<evidence type="ECO:0000313" key="3">
    <source>
        <dbReference type="EMBL" id="MCZ8548747.1"/>
    </source>
</evidence>
<dbReference type="RefSeq" id="WP_269908993.1">
    <property type="nucleotide sequence ID" value="NZ_JAPFQA010000044.1"/>
</dbReference>
<dbReference type="EMBL" id="JAPFQA010000044">
    <property type="protein sequence ID" value="MCZ8548747.1"/>
    <property type="molecule type" value="Genomic_DNA"/>
</dbReference>
<sequence>MSTFEIIETVLAVLLSATAAVTLYRNDRRARDAAHRDVREHQYRMDTMRAMHEASMAQLQRGPQPAMFFPAGDPRTN</sequence>
<dbReference type="Proteomes" id="UP001152178">
    <property type="component" value="Unassembled WGS sequence"/>
</dbReference>
<evidence type="ECO:0000313" key="4">
    <source>
        <dbReference type="Proteomes" id="UP001152178"/>
    </source>
</evidence>
<reference evidence="3" key="1">
    <citation type="submission" date="2022-11" db="EMBL/GenBank/DDBJ databases">
        <authorList>
            <person name="Coimbra C."/>
        </authorList>
    </citation>
    <scope>NUCLEOTIDE SEQUENCE</scope>
    <source>
        <strain evidence="3">Jales19</strain>
    </source>
</reference>
<accession>A0ABT4R4J8</accession>
<keyword evidence="2" id="KW-1133">Transmembrane helix</keyword>
<protein>
    <submittedName>
        <fullName evidence="3">Uncharacterized protein</fullName>
    </submittedName>
</protein>
<feature type="region of interest" description="Disordered" evidence="1">
    <location>
        <begin position="55"/>
        <end position="77"/>
    </location>
</feature>
<keyword evidence="2" id="KW-0812">Transmembrane</keyword>
<proteinExistence type="predicted"/>
<comment type="caution">
    <text evidence="3">The sequence shown here is derived from an EMBL/GenBank/DDBJ whole genome shotgun (WGS) entry which is preliminary data.</text>
</comment>
<gene>
    <name evidence="3" type="ORF">OOJ09_31770</name>
</gene>
<evidence type="ECO:0000256" key="1">
    <source>
        <dbReference type="SAM" id="MobiDB-lite"/>
    </source>
</evidence>
<keyword evidence="2" id="KW-0472">Membrane</keyword>